<organism evidence="10 11">
    <name type="scientific">Sinanodonta woodiana</name>
    <name type="common">Chinese pond mussel</name>
    <name type="synonym">Anodonta woodiana</name>
    <dbReference type="NCBI Taxonomy" id="1069815"/>
    <lineage>
        <taxon>Eukaryota</taxon>
        <taxon>Metazoa</taxon>
        <taxon>Spiralia</taxon>
        <taxon>Lophotrochozoa</taxon>
        <taxon>Mollusca</taxon>
        <taxon>Bivalvia</taxon>
        <taxon>Autobranchia</taxon>
        <taxon>Heteroconchia</taxon>
        <taxon>Palaeoheterodonta</taxon>
        <taxon>Unionida</taxon>
        <taxon>Unionoidea</taxon>
        <taxon>Unionidae</taxon>
        <taxon>Unioninae</taxon>
        <taxon>Sinanodonta</taxon>
    </lineage>
</organism>
<reference evidence="10 11" key="1">
    <citation type="submission" date="2024-11" db="EMBL/GenBank/DDBJ databases">
        <title>Chromosome-level genome assembly of the freshwater bivalve Anodonta woodiana.</title>
        <authorList>
            <person name="Chen X."/>
        </authorList>
    </citation>
    <scope>NUCLEOTIDE SEQUENCE [LARGE SCALE GENOMIC DNA]</scope>
    <source>
        <strain evidence="10">MN2024</strain>
        <tissue evidence="10">Gills</tissue>
    </source>
</reference>
<feature type="domain" description="Receptor ligand binding region" evidence="9">
    <location>
        <begin position="564"/>
        <end position="855"/>
    </location>
</feature>
<gene>
    <name evidence="10" type="ORF">ACJMK2_004407</name>
</gene>
<feature type="chain" id="PRO_5044876119" description="Receptor ligand binding region domain-containing protein" evidence="8">
    <location>
        <begin position="24"/>
        <end position="1079"/>
    </location>
</feature>
<keyword evidence="4 7" id="KW-0472">Membrane</keyword>
<feature type="signal peptide" evidence="8">
    <location>
        <begin position="1"/>
        <end position="23"/>
    </location>
</feature>
<comment type="subcellular location">
    <subcellularLocation>
        <location evidence="1">Membrane</location>
        <topology evidence="1">Multi-pass membrane protein</topology>
    </subcellularLocation>
</comment>
<evidence type="ECO:0000256" key="1">
    <source>
        <dbReference type="ARBA" id="ARBA00004141"/>
    </source>
</evidence>
<keyword evidence="3 7" id="KW-1133">Transmembrane helix</keyword>
<evidence type="ECO:0000256" key="5">
    <source>
        <dbReference type="ARBA" id="ARBA00023170"/>
    </source>
</evidence>
<feature type="domain" description="Receptor ligand binding region" evidence="9">
    <location>
        <begin position="71"/>
        <end position="436"/>
    </location>
</feature>
<evidence type="ECO:0000256" key="7">
    <source>
        <dbReference type="SAM" id="Phobius"/>
    </source>
</evidence>
<dbReference type="InterPro" id="IPR000337">
    <property type="entry name" value="GPCR_3"/>
</dbReference>
<dbReference type="SUPFAM" id="SSF53822">
    <property type="entry name" value="Periplasmic binding protein-like I"/>
    <property type="match status" value="2"/>
</dbReference>
<accession>A0ABD3Y2T2</accession>
<dbReference type="Pfam" id="PF01094">
    <property type="entry name" value="ANF_receptor"/>
    <property type="match status" value="2"/>
</dbReference>
<keyword evidence="2 7" id="KW-0812">Transmembrane</keyword>
<comment type="caution">
    <text evidence="10">The sequence shown here is derived from an EMBL/GenBank/DDBJ whole genome shotgun (WGS) entry which is preliminary data.</text>
</comment>
<dbReference type="PRINTS" id="PR00248">
    <property type="entry name" value="GPCRMGR"/>
</dbReference>
<keyword evidence="11" id="KW-1185">Reference proteome</keyword>
<proteinExistence type="predicted"/>
<dbReference type="InterPro" id="IPR050726">
    <property type="entry name" value="mGluR"/>
</dbReference>
<dbReference type="AlphaFoldDB" id="A0ABD3Y2T2"/>
<dbReference type="InterPro" id="IPR028082">
    <property type="entry name" value="Peripla_BP_I"/>
</dbReference>
<keyword evidence="5" id="KW-0675">Receptor</keyword>
<dbReference type="EMBL" id="JBJQND010000001">
    <property type="protein sequence ID" value="KAL3892173.1"/>
    <property type="molecule type" value="Genomic_DNA"/>
</dbReference>
<evidence type="ECO:0000259" key="9">
    <source>
        <dbReference type="Pfam" id="PF01094"/>
    </source>
</evidence>
<evidence type="ECO:0000313" key="10">
    <source>
        <dbReference type="EMBL" id="KAL3892173.1"/>
    </source>
</evidence>
<dbReference type="Gene3D" id="3.40.50.2300">
    <property type="match status" value="4"/>
</dbReference>
<feature type="transmembrane region" description="Helical" evidence="7">
    <location>
        <begin position="1025"/>
        <end position="1046"/>
    </location>
</feature>
<evidence type="ECO:0000256" key="3">
    <source>
        <dbReference type="ARBA" id="ARBA00022989"/>
    </source>
</evidence>
<evidence type="ECO:0000313" key="11">
    <source>
        <dbReference type="Proteomes" id="UP001634394"/>
    </source>
</evidence>
<dbReference type="InterPro" id="IPR001828">
    <property type="entry name" value="ANF_lig-bd_rcpt"/>
</dbReference>
<protein>
    <recommendedName>
        <fullName evidence="9">Receptor ligand binding region domain-containing protein</fullName>
    </recommendedName>
</protein>
<evidence type="ECO:0000256" key="8">
    <source>
        <dbReference type="SAM" id="SignalP"/>
    </source>
</evidence>
<dbReference type="PANTHER" id="PTHR24060">
    <property type="entry name" value="METABOTROPIC GLUTAMATE RECEPTOR"/>
    <property type="match status" value="1"/>
</dbReference>
<evidence type="ECO:0000256" key="6">
    <source>
        <dbReference type="ARBA" id="ARBA00023180"/>
    </source>
</evidence>
<keyword evidence="6" id="KW-0325">Glycoprotein</keyword>
<name>A0ABD3Y2T2_SINWO</name>
<evidence type="ECO:0000256" key="2">
    <source>
        <dbReference type="ARBA" id="ARBA00022692"/>
    </source>
</evidence>
<dbReference type="Proteomes" id="UP001634394">
    <property type="component" value="Unassembled WGS sequence"/>
</dbReference>
<evidence type="ECO:0000256" key="4">
    <source>
        <dbReference type="ARBA" id="ARBA00023136"/>
    </source>
</evidence>
<dbReference type="GO" id="GO:0016020">
    <property type="term" value="C:membrane"/>
    <property type="evidence" value="ECO:0007669"/>
    <property type="project" value="UniProtKB-SubCell"/>
</dbReference>
<keyword evidence="8" id="KW-0732">Signal</keyword>
<sequence length="1079" mass="119672">MASRRFFYRFCVISLAYSTLVSAIDTLPGTIVIPGDVMIAGIFSVQKNANGICSTVDLRSVMNVEAIRWYLDNLNSHANLPFKIGLIAYKTCRLKGKEAESINDIIARSRTARDSQGLNHTYIVGVIGPERNSEAEVVSSAISSLEPDDQILQIGFSTKAAVLGNKTQFPNFYRVIPNDNIEVKVMVKTINKLGWTRFAIVHESDTYRRDEAYNLKDAVEATGACVAILRSITVGSTGELNVNEIQNIIVDIIFRTEPVINGVVFFGTDVTAKAFMAMANSKGTTTLPIFLMSEGIELNKEVFYDGNLLITKALGSYTVCSPFKDITEFNTYWSNLLQNTTKLQEKAQTNPWLSAAITYIQQVNANISQSVYLHYALKAVHAISRTLISVITRVCSGLQLCSTFTSTFKPRMMSEEIKIRNISFDPGNDSLWNVSSLMGEFYLNISGEILFEHGSPMYEVYNFRKSGVESKFEKIGYLTDDDFILDTSTIRDYDAGQREMIWPNIRKAECPSGKVCTECISPDIPDMILHIPGDLYVVGLVPVYEKYGSIGCSIIRQTNGYQLLEAIKYALDKFNPGGQHSSVFGDQIRIGLLVINTCNSELIVKRKILDIHSNGVRTDQGILDIRRRVIGYLGDVGGSVSIAAAQVLSLLGFVQISYASSSTQLNDRNEFPYFMRVTTPDDKQASVIIDIIKELNSEYVQLIYSDDAYGRGGRDALLKVSKEKRVCIVEPPISVQDSTEENFSRFYEKLRKNPDAKIVVVFVRSHLAIILMKTLTLQMKTGEFIFIGSAAWSTNSDILKQDNANKLIGSLTIAMEIPAKQDLLAKITTLFPAENGSTPWMQEYLQSKLGCHFSWSFNKNEKIVCTPEQTRNLNSDGWLNFSANAAESLLLGAGQFFKSKCSPPGKILCDEYINDPRGLVEEIKTISLDLQGTGKVFKIFNQNGDGNVGYKIYNIQIKNGNLTYENVGQNPLDQGLTFLRTKIQYPNDVPVESLCPNVLACETCFTKIYTAKADDTKKPEVTIPVLGSVVGVLAAGCIGIVIGIIVSKIKGKLLISSKSSLNYFHQKCENQTGHANPSY</sequence>